<comment type="similarity">
    <text evidence="1">Belongs to the membrane fusion protein (MFP) (TC 8.A.1) family.</text>
</comment>
<dbReference type="Gene3D" id="2.40.420.20">
    <property type="match status" value="1"/>
</dbReference>
<dbReference type="PANTHER" id="PTHR30469:SF29">
    <property type="entry name" value="BLR2860 PROTEIN"/>
    <property type="match status" value="1"/>
</dbReference>
<dbReference type="Gene3D" id="1.10.287.470">
    <property type="entry name" value="Helix hairpin bin"/>
    <property type="match status" value="1"/>
</dbReference>
<keyword evidence="8" id="KW-1185">Reference proteome</keyword>
<evidence type="ECO:0000313" key="8">
    <source>
        <dbReference type="Proteomes" id="UP000678154"/>
    </source>
</evidence>
<dbReference type="InterPro" id="IPR058792">
    <property type="entry name" value="Beta-barrel_RND_2"/>
</dbReference>
<sequence length="365" mass="38591">MGKRMLLGGGAAVVCVLAVVMLLTRKDSAAHATAAWPVTKVALATVTSREAPRQTFAAGELEAAHQVQVAAETTGRITRIAFESGQRVKAGQLLVQLNDAPEQADRVRLSAQLRNARTLHQRIGKLRTANVTTQEQLDNATAAVQMAEGELQQVDARIAQKAIRAPFAGKLGIRRVHQGQYLNAGDAVASLVDATQLRVNFSLAEHAAPGLQVGQTAALAVDALPQKTFAARINAIDPMVGKARAVWVQATLANPDGQLQAGMYASVQLAAAQPTRVMAVPETAITYTAYGQTVFIATHDPERGLSVHRVQVTTGERWKGQVEVTSGLKAGDRVVVSGQLKLSDGMQVEQVANDTLHNADGGDAS</sequence>
<evidence type="ECO:0000256" key="2">
    <source>
        <dbReference type="ARBA" id="ARBA00023054"/>
    </source>
</evidence>
<evidence type="ECO:0000256" key="3">
    <source>
        <dbReference type="SAM" id="Coils"/>
    </source>
</evidence>
<feature type="domain" description="YknX-like C-terminal permuted SH3-like" evidence="6">
    <location>
        <begin position="278"/>
        <end position="349"/>
    </location>
</feature>
<evidence type="ECO:0000313" key="7">
    <source>
        <dbReference type="EMBL" id="QVL16559.1"/>
    </source>
</evidence>
<evidence type="ECO:0000259" key="6">
    <source>
        <dbReference type="Pfam" id="PF25989"/>
    </source>
</evidence>
<dbReference type="EMBL" id="CP074676">
    <property type="protein sequence ID" value="QVL16559.1"/>
    <property type="molecule type" value="Genomic_DNA"/>
</dbReference>
<dbReference type="PANTHER" id="PTHR30469">
    <property type="entry name" value="MULTIDRUG RESISTANCE PROTEIN MDTA"/>
    <property type="match status" value="1"/>
</dbReference>
<reference evidence="7 8" key="1">
    <citation type="journal article" date="2016" name="J. Hazard. Mater.">
        <title>A newly isolated Pseudomonas putida S-1 strain for batch-mode-propanethiol degradation and continuous treatment of propanethiol-containing waste gas.</title>
        <authorList>
            <person name="Chen D.Z."/>
            <person name="Sun Y.M."/>
            <person name="Han L.M."/>
            <person name="Chen J."/>
            <person name="Ye J.X."/>
            <person name="Chen J.M."/>
        </authorList>
    </citation>
    <scope>NUCLEOTIDE SEQUENCE [LARGE SCALE GENOMIC DNA]</scope>
    <source>
        <strain evidence="7 8">S-1</strain>
    </source>
</reference>
<protein>
    <submittedName>
        <fullName evidence="7">Efflux RND transporter periplasmic adaptor subunit</fullName>
    </submittedName>
</protein>
<gene>
    <name evidence="7" type="ORF">KH389_14050</name>
</gene>
<evidence type="ECO:0000259" key="5">
    <source>
        <dbReference type="Pfam" id="PF25954"/>
    </source>
</evidence>
<name>A0ABX8DKK2_9PSED</name>
<dbReference type="Pfam" id="PF25917">
    <property type="entry name" value="BSH_RND"/>
    <property type="match status" value="1"/>
</dbReference>
<dbReference type="Proteomes" id="UP000678154">
    <property type="component" value="Chromosome"/>
</dbReference>
<evidence type="ECO:0000259" key="4">
    <source>
        <dbReference type="Pfam" id="PF25917"/>
    </source>
</evidence>
<dbReference type="GeneID" id="87481378"/>
<dbReference type="Pfam" id="PF25989">
    <property type="entry name" value="YknX_C"/>
    <property type="match status" value="1"/>
</dbReference>
<feature type="domain" description="Multidrug resistance protein MdtA-like barrel-sandwich hybrid" evidence="4">
    <location>
        <begin position="66"/>
        <end position="192"/>
    </location>
</feature>
<dbReference type="Gene3D" id="2.40.50.100">
    <property type="match status" value="1"/>
</dbReference>
<evidence type="ECO:0000256" key="1">
    <source>
        <dbReference type="ARBA" id="ARBA00009477"/>
    </source>
</evidence>
<dbReference type="Gene3D" id="2.40.30.170">
    <property type="match status" value="1"/>
</dbReference>
<accession>A0ABX8DKK2</accession>
<proteinExistence type="inferred from homology"/>
<organism evidence="7 8">
    <name type="scientific">Pseudomonas qingdaonensis</name>
    <dbReference type="NCBI Taxonomy" id="2056231"/>
    <lineage>
        <taxon>Bacteria</taxon>
        <taxon>Pseudomonadati</taxon>
        <taxon>Pseudomonadota</taxon>
        <taxon>Gammaproteobacteria</taxon>
        <taxon>Pseudomonadales</taxon>
        <taxon>Pseudomonadaceae</taxon>
        <taxon>Pseudomonas</taxon>
    </lineage>
</organism>
<keyword evidence="2 3" id="KW-0175">Coiled coil</keyword>
<feature type="domain" description="CusB-like beta-barrel" evidence="5">
    <location>
        <begin position="199"/>
        <end position="272"/>
    </location>
</feature>
<dbReference type="SUPFAM" id="SSF111369">
    <property type="entry name" value="HlyD-like secretion proteins"/>
    <property type="match status" value="1"/>
</dbReference>
<dbReference type="InterPro" id="IPR058637">
    <property type="entry name" value="YknX-like_C"/>
</dbReference>
<dbReference type="Pfam" id="PF25954">
    <property type="entry name" value="Beta-barrel_RND_2"/>
    <property type="match status" value="1"/>
</dbReference>
<dbReference type="InterPro" id="IPR058625">
    <property type="entry name" value="MdtA-like_BSH"/>
</dbReference>
<feature type="coiled-coil region" evidence="3">
    <location>
        <begin position="130"/>
        <end position="157"/>
    </location>
</feature>
<dbReference type="InterPro" id="IPR006143">
    <property type="entry name" value="RND_pump_MFP"/>
</dbReference>
<dbReference type="NCBIfam" id="TIGR01730">
    <property type="entry name" value="RND_mfp"/>
    <property type="match status" value="1"/>
</dbReference>
<dbReference type="RefSeq" id="WP_210015374.1">
    <property type="nucleotide sequence ID" value="NZ_CP074676.1"/>
</dbReference>